<name>A0A6M2BTM0_9GAMM</name>
<dbReference type="Gene3D" id="3.40.50.300">
    <property type="entry name" value="P-loop containing nucleotide triphosphate hydrolases"/>
    <property type="match status" value="1"/>
</dbReference>
<dbReference type="AlphaFoldDB" id="A0A6M2BTM0"/>
<dbReference type="InterPro" id="IPR027417">
    <property type="entry name" value="P-loop_NTPase"/>
</dbReference>
<dbReference type="PANTHER" id="PTHR36451:SF1">
    <property type="entry name" value="OMEGA-HYDROXY-BETA-DIHYDROMENAQUINONE-9 SULFOTRANSFERASE STF3"/>
    <property type="match status" value="1"/>
</dbReference>
<protein>
    <submittedName>
        <fullName evidence="1">Sulfotransferase</fullName>
    </submittedName>
</protein>
<dbReference type="PANTHER" id="PTHR36451">
    <property type="entry name" value="PAPS-DEPENDENT SULFOTRANSFERASE STF3"/>
    <property type="match status" value="1"/>
</dbReference>
<proteinExistence type="predicted"/>
<dbReference type="Proteomes" id="UP000472676">
    <property type="component" value="Unassembled WGS sequence"/>
</dbReference>
<dbReference type="RefSeq" id="WP_166258641.1">
    <property type="nucleotide sequence ID" value="NZ_JAAMOW010000007.1"/>
</dbReference>
<organism evidence="1 2">
    <name type="scientific">Solimonas terrae</name>
    <dbReference type="NCBI Taxonomy" id="1396819"/>
    <lineage>
        <taxon>Bacteria</taxon>
        <taxon>Pseudomonadati</taxon>
        <taxon>Pseudomonadota</taxon>
        <taxon>Gammaproteobacteria</taxon>
        <taxon>Nevskiales</taxon>
        <taxon>Nevskiaceae</taxon>
        <taxon>Solimonas</taxon>
    </lineage>
</organism>
<accession>A0A6M2BTM0</accession>
<dbReference type="GO" id="GO:0016740">
    <property type="term" value="F:transferase activity"/>
    <property type="evidence" value="ECO:0007669"/>
    <property type="project" value="UniProtKB-KW"/>
</dbReference>
<evidence type="ECO:0000313" key="1">
    <source>
        <dbReference type="EMBL" id="NGY06012.1"/>
    </source>
</evidence>
<dbReference type="SUPFAM" id="SSF52540">
    <property type="entry name" value="P-loop containing nucleoside triphosphate hydrolases"/>
    <property type="match status" value="1"/>
</dbReference>
<dbReference type="EMBL" id="JAAMOW010000007">
    <property type="protein sequence ID" value="NGY06012.1"/>
    <property type="molecule type" value="Genomic_DNA"/>
</dbReference>
<keyword evidence="2" id="KW-1185">Reference proteome</keyword>
<gene>
    <name evidence="1" type="ORF">G7Y85_14655</name>
</gene>
<dbReference type="Pfam" id="PF13469">
    <property type="entry name" value="Sulfotransfer_3"/>
    <property type="match status" value="1"/>
</dbReference>
<sequence length="381" mass="43017">MQTQQIIAAATAATELSDFGDPAALDALERLVKSSSEEAQLSPAGAQRWMGNLIGIASNRLRLVDYMKKHPELLERPIEKPMFVFGLPRTGTTLTINLLSADPGRRCLLRWEALSPAPPAKKGELQTDLRCGAERQKLAMMLQLAPQIAAAHWEEADGPSECQYAMQLSFCAQIFDSTLHLPSYGQWFLREADYLPAFRFHKQLLQVLQAHNGGRWTLKNPWHPLFLNALTTVYPDAQLVMTHRDPVEVVGSACSLLRLVRPMFSDRVDMKDIAAKLLETFDLMIERQNAYRDLHGEDAIHDIQYDEQMRDPIGTMRKVYARFDEPFTPGVEAAMQKMMAANPKGRFGKHEYSLEAFGLSAAGVRKHFKDYCERFRIPAAD</sequence>
<evidence type="ECO:0000313" key="2">
    <source>
        <dbReference type="Proteomes" id="UP000472676"/>
    </source>
</evidence>
<reference evidence="1 2" key="1">
    <citation type="journal article" date="2014" name="Int. J. Syst. Evol. Microbiol.">
        <title>Solimonas terrae sp. nov., isolated from soil.</title>
        <authorList>
            <person name="Kim S.J."/>
            <person name="Moon J.Y."/>
            <person name="Weon H.Y."/>
            <person name="Ahn J.H."/>
            <person name="Chen W.M."/>
            <person name="Kwon S.W."/>
        </authorList>
    </citation>
    <scope>NUCLEOTIDE SEQUENCE [LARGE SCALE GENOMIC DNA]</scope>
    <source>
        <strain evidence="1 2">KIS83-12</strain>
    </source>
</reference>
<keyword evidence="1" id="KW-0808">Transferase</keyword>
<dbReference type="InterPro" id="IPR052736">
    <property type="entry name" value="Stf3_sulfotransferase"/>
</dbReference>
<comment type="caution">
    <text evidence="1">The sequence shown here is derived from an EMBL/GenBank/DDBJ whole genome shotgun (WGS) entry which is preliminary data.</text>
</comment>